<organism evidence="3 4">
    <name type="scientific">Hermanssonia centrifuga</name>
    <dbReference type="NCBI Taxonomy" id="98765"/>
    <lineage>
        <taxon>Eukaryota</taxon>
        <taxon>Fungi</taxon>
        <taxon>Dikarya</taxon>
        <taxon>Basidiomycota</taxon>
        <taxon>Agaricomycotina</taxon>
        <taxon>Agaricomycetes</taxon>
        <taxon>Polyporales</taxon>
        <taxon>Meruliaceae</taxon>
        <taxon>Hermanssonia</taxon>
    </lineage>
</organism>
<evidence type="ECO:0000313" key="3">
    <source>
        <dbReference type="EMBL" id="PSS11011.1"/>
    </source>
</evidence>
<comment type="caution">
    <text evidence="3">The sequence shown here is derived from an EMBL/GenBank/DDBJ whole genome shotgun (WGS) entry which is preliminary data.</text>
</comment>
<dbReference type="OrthoDB" id="2796951at2759"/>
<dbReference type="InterPro" id="IPR031728">
    <property type="entry name" value="GlcAase_C"/>
</dbReference>
<dbReference type="PROSITE" id="PS51257">
    <property type="entry name" value="PROKAR_LIPOPROTEIN"/>
    <property type="match status" value="1"/>
</dbReference>
<dbReference type="Proteomes" id="UP000186601">
    <property type="component" value="Unassembled WGS sequence"/>
</dbReference>
<dbReference type="PANTHER" id="PTHR36183:SF2">
    <property type="entry name" value="BETA-GLUCURONIDASE C-TERMINAL DOMAIN-CONTAINING PROTEIN"/>
    <property type="match status" value="1"/>
</dbReference>
<dbReference type="InterPro" id="IPR052974">
    <property type="entry name" value="GH79_Enzymes"/>
</dbReference>
<evidence type="ECO:0000256" key="1">
    <source>
        <dbReference type="SAM" id="SignalP"/>
    </source>
</evidence>
<protein>
    <recommendedName>
        <fullName evidence="2">Beta-glucuronidase C-terminal domain-containing protein</fullName>
    </recommendedName>
</protein>
<dbReference type="PANTHER" id="PTHR36183">
    <property type="entry name" value="BETA-GLUCURONIDASE"/>
    <property type="match status" value="1"/>
</dbReference>
<name>A0A2R6QM65_9APHY</name>
<dbReference type="Gene3D" id="3.20.20.80">
    <property type="entry name" value="Glycosidases"/>
    <property type="match status" value="1"/>
</dbReference>
<accession>A0A2R6QM65</accession>
<dbReference type="Gene3D" id="2.60.40.1180">
    <property type="entry name" value="Golgi alpha-mannosidase II"/>
    <property type="match status" value="1"/>
</dbReference>
<dbReference type="Pfam" id="PF16862">
    <property type="entry name" value="Glyco_hydro_79C"/>
    <property type="match status" value="1"/>
</dbReference>
<dbReference type="InterPro" id="IPR017853">
    <property type="entry name" value="GH"/>
</dbReference>
<evidence type="ECO:0000313" key="4">
    <source>
        <dbReference type="Proteomes" id="UP000186601"/>
    </source>
</evidence>
<dbReference type="EMBL" id="MLYV02000321">
    <property type="protein sequence ID" value="PSS11011.1"/>
    <property type="molecule type" value="Genomic_DNA"/>
</dbReference>
<feature type="chain" id="PRO_5015321705" description="Beta-glucuronidase C-terminal domain-containing protein" evidence="1">
    <location>
        <begin position="20"/>
        <end position="448"/>
    </location>
</feature>
<dbReference type="SUPFAM" id="SSF51445">
    <property type="entry name" value="(Trans)glycosidases"/>
    <property type="match status" value="1"/>
</dbReference>
<feature type="domain" description="Beta-glucuronidase C-terminal" evidence="2">
    <location>
        <begin position="353"/>
        <end position="425"/>
    </location>
</feature>
<sequence>MLPRVVPAVLLLGACVVSASITVYGVSGAAQQTFDVTATAVSSASPSTYTAAAFNSVVLQAPEVPVPGPPTQFNLSLQSSSQNVAFLSIPQSGSFFGFSVEFSVVNQVGIPFNDTSNLRLGIAEVGELILGDNLVGFQVGNEPDLYASHGHRPQNYSQGDYFNDFGIMVEAIGNDTLIPVRNNLIAPSVATGPWTPESVWDTGFVGVYSDSLGALAVEHGFGPPKDPQTVFSNYLNHTSGIDIISAYLNSTNFAQQNGKPFLMFETNSASCGGFPGVSDSFGIALWALDYGLQMAYSNFSGALLHVGGEDDTYNWTVGPIFYAAVAVAETFGSSNASQIVDLQANGVNIFTPGYAIYENGNLARVALFNYVTDPTGASTYTASISITGGTVPSQVSVKYLLAPSVAEKTNITWAGQTVASKDQRRYKQSLATKQLAFAKYKFPHLASL</sequence>
<gene>
    <name evidence="3" type="ORF">PHLCEN_2v3307</name>
</gene>
<feature type="signal peptide" evidence="1">
    <location>
        <begin position="1"/>
        <end position="19"/>
    </location>
</feature>
<dbReference type="InterPro" id="IPR013780">
    <property type="entry name" value="Glyco_hydro_b"/>
</dbReference>
<reference evidence="3 4" key="1">
    <citation type="submission" date="2018-02" db="EMBL/GenBank/DDBJ databases">
        <title>Genome sequence of the basidiomycete white-rot fungus Phlebia centrifuga.</title>
        <authorList>
            <person name="Granchi Z."/>
            <person name="Peng M."/>
            <person name="de Vries R.P."/>
            <person name="Hilden K."/>
            <person name="Makela M.R."/>
            <person name="Grigoriev I."/>
            <person name="Riley R."/>
        </authorList>
    </citation>
    <scope>NUCLEOTIDE SEQUENCE [LARGE SCALE GENOMIC DNA]</scope>
    <source>
        <strain evidence="3 4">FBCC195</strain>
    </source>
</reference>
<dbReference type="AlphaFoldDB" id="A0A2R6QM65"/>
<keyword evidence="4" id="KW-1185">Reference proteome</keyword>
<keyword evidence="1" id="KW-0732">Signal</keyword>
<proteinExistence type="predicted"/>
<evidence type="ECO:0000259" key="2">
    <source>
        <dbReference type="Pfam" id="PF16862"/>
    </source>
</evidence>